<protein>
    <submittedName>
        <fullName evidence="1">Uncharacterized protein</fullName>
    </submittedName>
</protein>
<name>A0A2H3GNF2_GIBZA</name>
<sequence>MDDTPKARLPMEIILSIIESLIPETTSHSRPMFPASHLITTTLLDLTLVCKAVYPIASRLLWKNCLRIESNESLRLFREFISRESVVTGRRPCEAYGSTRLFLAPFGISRLSSPEPESINEEAFDPISYSPVSPYQPELKDMGTAEAVNEVLITLAPVLKAIIVEMPLRSLWPDDDDTGIRRVLREGFEALVNVEELVSINDELYLDTNEDGSELEVWTKWPKLRRLALYNVMAGPELWKNMLLCPQLEIAVFPRADPSGNKMSEENIKDDWSRAWTEATSQRTISFEDRIPYRGRNIDIAFCDWETEFPNFDAFTDSWGRLDPDNLIRIMTVPFNQPYDPALARHEYHPFKNYPKVWIRGRALNGSLWDAVYRERCST</sequence>
<organism evidence="1">
    <name type="scientific">Gibberella zeae</name>
    <name type="common">Wheat head blight fungus</name>
    <name type="synonym">Fusarium graminearum</name>
    <dbReference type="NCBI Taxonomy" id="5518"/>
    <lineage>
        <taxon>Eukaryota</taxon>
        <taxon>Fungi</taxon>
        <taxon>Dikarya</taxon>
        <taxon>Ascomycota</taxon>
        <taxon>Pezizomycotina</taxon>
        <taxon>Sordariomycetes</taxon>
        <taxon>Hypocreomycetidae</taxon>
        <taxon>Hypocreales</taxon>
        <taxon>Nectriaceae</taxon>
        <taxon>Fusarium</taxon>
    </lineage>
</organism>
<evidence type="ECO:0000313" key="1">
    <source>
        <dbReference type="EMBL" id="VIO57027.1"/>
    </source>
</evidence>
<dbReference type="AlphaFoldDB" id="A0A2H3GNF2"/>
<accession>A0A2H3GNF2</accession>
<gene>
    <name evidence="1" type="ORF">FUG_LOCUS237226</name>
</gene>
<dbReference type="EMBL" id="CAAKMV010000127">
    <property type="protein sequence ID" value="VIO57027.1"/>
    <property type="molecule type" value="Genomic_DNA"/>
</dbReference>
<proteinExistence type="predicted"/>
<reference evidence="1" key="1">
    <citation type="submission" date="2019-04" db="EMBL/GenBank/DDBJ databases">
        <authorList>
            <person name="Melise S."/>
            <person name="Noan J."/>
            <person name="Okalmin O."/>
        </authorList>
    </citation>
    <scope>NUCLEOTIDE SEQUENCE</scope>
    <source>
        <strain evidence="1">FN9</strain>
    </source>
</reference>